<dbReference type="Proteomes" id="UP000694892">
    <property type="component" value="Chromosome 6L"/>
</dbReference>
<gene>
    <name evidence="1" type="ORF">XELAEV_18030621mg</name>
</gene>
<reference evidence="2" key="1">
    <citation type="journal article" date="2016" name="Nature">
        <title>Genome evolution in the allotetraploid frog Xenopus laevis.</title>
        <authorList>
            <person name="Session A.M."/>
            <person name="Uno Y."/>
            <person name="Kwon T."/>
            <person name="Chapman J.A."/>
            <person name="Toyoda A."/>
            <person name="Takahashi S."/>
            <person name="Fukui A."/>
            <person name="Hikosaka A."/>
            <person name="Suzuki A."/>
            <person name="Kondo M."/>
            <person name="van Heeringen S.J."/>
            <person name="Quigley I."/>
            <person name="Heinz S."/>
            <person name="Ogino H."/>
            <person name="Ochi H."/>
            <person name="Hellsten U."/>
            <person name="Lyons J.B."/>
            <person name="Simakov O."/>
            <person name="Putnam N."/>
            <person name="Stites J."/>
            <person name="Kuroki Y."/>
            <person name="Tanaka T."/>
            <person name="Michiue T."/>
            <person name="Watanabe M."/>
            <person name="Bogdanovic O."/>
            <person name="Lister R."/>
            <person name="Georgiou G."/>
            <person name="Paranjpe S.S."/>
            <person name="van Kruijsbergen I."/>
            <person name="Shu S."/>
            <person name="Carlson J."/>
            <person name="Kinoshita T."/>
            <person name="Ohta Y."/>
            <person name="Mawaribuchi S."/>
            <person name="Jenkins J."/>
            <person name="Grimwood J."/>
            <person name="Schmutz J."/>
            <person name="Mitros T."/>
            <person name="Mozaffari S.V."/>
            <person name="Suzuki Y."/>
            <person name="Haramoto Y."/>
            <person name="Yamamoto T.S."/>
            <person name="Takagi C."/>
            <person name="Heald R."/>
            <person name="Miller K."/>
            <person name="Haudenschild C."/>
            <person name="Kitzman J."/>
            <person name="Nakayama T."/>
            <person name="Izutsu Y."/>
            <person name="Robert J."/>
            <person name="Fortriede J."/>
            <person name="Burns K."/>
            <person name="Lotay V."/>
            <person name="Karimi K."/>
            <person name="Yasuoka Y."/>
            <person name="Dichmann D.S."/>
            <person name="Flajnik M.F."/>
            <person name="Houston D.W."/>
            <person name="Shendure J."/>
            <person name="DuPasquier L."/>
            <person name="Vize P.D."/>
            <person name="Zorn A.M."/>
            <person name="Ito M."/>
            <person name="Marcotte E.M."/>
            <person name="Wallingford J.B."/>
            <person name="Ito Y."/>
            <person name="Asashima M."/>
            <person name="Ueno N."/>
            <person name="Matsuda Y."/>
            <person name="Veenstra G.J."/>
            <person name="Fujiyama A."/>
            <person name="Harland R.M."/>
            <person name="Taira M."/>
            <person name="Rokhsar D.S."/>
        </authorList>
    </citation>
    <scope>NUCLEOTIDE SEQUENCE [LARGE SCALE GENOMIC DNA]</scope>
    <source>
        <strain evidence="2">J</strain>
    </source>
</reference>
<accession>A0A974CML5</accession>
<evidence type="ECO:0000313" key="2">
    <source>
        <dbReference type="Proteomes" id="UP000694892"/>
    </source>
</evidence>
<proteinExistence type="predicted"/>
<organism evidence="1 2">
    <name type="scientific">Xenopus laevis</name>
    <name type="common">African clawed frog</name>
    <dbReference type="NCBI Taxonomy" id="8355"/>
    <lineage>
        <taxon>Eukaryota</taxon>
        <taxon>Metazoa</taxon>
        <taxon>Chordata</taxon>
        <taxon>Craniata</taxon>
        <taxon>Vertebrata</taxon>
        <taxon>Euteleostomi</taxon>
        <taxon>Amphibia</taxon>
        <taxon>Batrachia</taxon>
        <taxon>Anura</taxon>
        <taxon>Pipoidea</taxon>
        <taxon>Pipidae</taxon>
        <taxon>Xenopodinae</taxon>
        <taxon>Xenopus</taxon>
        <taxon>Xenopus</taxon>
    </lineage>
</organism>
<name>A0A974CML5_XENLA</name>
<protein>
    <submittedName>
        <fullName evidence="1">Uncharacterized protein</fullName>
    </submittedName>
</protein>
<dbReference type="EMBL" id="CM004476">
    <property type="protein sequence ID" value="OCT75441.1"/>
    <property type="molecule type" value="Genomic_DNA"/>
</dbReference>
<evidence type="ECO:0000313" key="1">
    <source>
        <dbReference type="EMBL" id="OCT75441.1"/>
    </source>
</evidence>
<sequence length="85" mass="9700">MQIRYLSSQPLWRNQTGWTSALHFIKRCDLHVHHCCSSSRVFAFHCSRGWADPAHSPTGSDLLTSKSKLHLDAVEKQSQYPLIPP</sequence>
<dbReference type="AlphaFoldDB" id="A0A974CML5"/>